<feature type="region of interest" description="Disordered" evidence="3">
    <location>
        <begin position="569"/>
        <end position="594"/>
    </location>
</feature>
<feature type="coiled-coil region" evidence="2">
    <location>
        <begin position="356"/>
        <end position="408"/>
    </location>
</feature>
<dbReference type="InterPro" id="IPR015425">
    <property type="entry name" value="FH2_Formin"/>
</dbReference>
<sequence length="1579" mass="180942">MGNASGGMEVSPSREVKGAQNTSSLAGFKQPPGPKLPLPSEEELEERFSSVLNSMNLPPDKVKLLLQYNSEKKWELVCDQFKRRVQEATQVLRELEISLRTNHIGWAQEFLNEENKGLDVLVEYLSFAQRAMPYDLESTDNASFEEKSAEDGTLSATNSPTHNSSNTNRSYAARLNSFHSRKALSNSRLLSQKDHLHLCIMCLRAIMNYQSGFNQVMNHPNCVNEITLSLNNNNARTKALVLELLAAVCFVRGGHNIILSAFNNFKEVCGEKSRFEKLMAYFRNEDGNIDFMVACMQFINIVVHSVENMNFRVHLQYEFTQLGLDDYLETLKVSESERLQVQIQAYLDNLFDVGALLEDAETKNALLEHLEELEQNNAELSSRLQESENEAMEKVSNLERQLIHTTKEVELLKSVRKDSYIPHTTTTLPHNHYNTTTPPLHHHHTTTTTPLQHHHTTTTTPLQHHHTTTTTPPHNHYNTTTSPLQHHHYNTTTQPLQHHHTTTTTPPHNHYNTTTPPPHNHYNTTTPPLQHHYNTTTQPLQHHHTTTTPPPHNHYNTTTTPPHHHYNTTTTTTTTPPLQHHHTTTTTTTPPLQHYHTTTTTPPHNHYNTTTQTLQHHHTTTTTPPHHHYNTTTTPPLQHHHTTTTTPPLQHHHTTTTTTTTTTPPHNHYNTTTQPLQHHHTATTTPPYHHYNTTTEPLQHHHITTTKPSHHNYNTTTPPLQHHHYHHYNHYTTTATPPHHHTTNATPPHKHYNTTTQPLQHHHITTTTPPHHHYNTTTQPQQKHYYKHYNTTTQPLQKHHYKHYNTTTTTLLFSSQRLSLLAEIKSTPPLHHHHTTTTPPHNHYTTTTQPQHHHTTTTTPPHNHYNTTTQPLQHHHTTTTPPLQHHHHTTTTTPPHHHYHHYNTTTTTTTTPPHHHYNHYNTTTQPLQHHHYNTTTQPLQKHHYKHYNTTTTTLLFSSQRLSLLAEMKSGHSLATESLRESCSQISTLQQREREREMARELERERERDRERLSRALELKVQSLVEQGLIQMQRSESGSISIVEFSNFNFHFSSVTDEIIEVNFPVSASNARSQPPPPTPPPPPAPAPPPPPPPPPAPPLNSLRTGMRDKKPIQTKYRMPLFNWETLKDEQVTGTVFTELDDENVLAELDMDTFEELFKTKAQSPPTNVSTLKMKVAQKSSSKISLLEPNRAKNLAITLRKGGMDASQICTAIETYNLKALSLDFLEQLERFVPSEYELKLIQNYERDGRSVMELSEEDRFMAQFGKIPRLCQRINMLTFMGNFSESVQLLQPQLNAIIAASMSIKSSGKLKKILEIILAFGNYMNSGKRGAVYGFRLQSLDQLLDTKSTDRRQTLLHFLVSIIQEKFPHLHAFHTELHFMDKAAMVSLDSILLDIRALEKGMEVTRKEFEEQKDNSILKDFLSNNSSLMDAVVKDAKTAQEVYESVVEYFGENPKTTPPSMFFLIFMRFIKAYKTAEQENEQRKRDSVIGDDASKGTAMLDLDKLGSKMPTMPRLAQLDLIAELKRRQVSPLMREGKDGTIEDIITGLRNQPYIRADGARRSYKWKPAQKLQVSSDISL</sequence>
<evidence type="ECO:0000256" key="3">
    <source>
        <dbReference type="SAM" id="MobiDB-lite"/>
    </source>
</evidence>
<name>A0AAE0VC19_9TELE</name>
<dbReference type="Gene3D" id="1.25.10.10">
    <property type="entry name" value="Leucine-rich Repeat Variant"/>
    <property type="match status" value="1"/>
</dbReference>
<feature type="compositionally biased region" description="Low complexity" evidence="3">
    <location>
        <begin position="422"/>
        <end position="439"/>
    </location>
</feature>
<evidence type="ECO:0000256" key="2">
    <source>
        <dbReference type="SAM" id="Coils"/>
    </source>
</evidence>
<dbReference type="PROSITE" id="PS51232">
    <property type="entry name" value="GBD_FH3"/>
    <property type="match status" value="1"/>
</dbReference>
<dbReference type="InterPro" id="IPR042201">
    <property type="entry name" value="FH2_Formin_sf"/>
</dbReference>
<dbReference type="Gene3D" id="1.20.58.2220">
    <property type="entry name" value="Formin, FH2 domain"/>
    <property type="match status" value="1"/>
</dbReference>
<reference evidence="7" key="1">
    <citation type="submission" date="2023-06" db="EMBL/GenBank/DDBJ databases">
        <title>Male Hemibagrus guttatus genome.</title>
        <authorList>
            <person name="Bian C."/>
        </authorList>
    </citation>
    <scope>NUCLEOTIDE SEQUENCE</scope>
    <source>
        <strain evidence="7">Male_cb2023</strain>
        <tissue evidence="7">Muscle</tissue>
    </source>
</reference>
<dbReference type="InterPro" id="IPR011989">
    <property type="entry name" value="ARM-like"/>
</dbReference>
<feature type="compositionally biased region" description="Low complexity" evidence="3">
    <location>
        <begin position="633"/>
        <end position="695"/>
    </location>
</feature>
<dbReference type="SMART" id="SM01139">
    <property type="entry name" value="Drf_FH3"/>
    <property type="match status" value="1"/>
</dbReference>
<feature type="compositionally biased region" description="Low complexity" evidence="3">
    <location>
        <begin position="446"/>
        <end position="474"/>
    </location>
</feature>
<comment type="caution">
    <text evidence="7">The sequence shown here is derived from an EMBL/GenBank/DDBJ whole genome shotgun (WGS) entry which is preliminary data.</text>
</comment>
<dbReference type="FunFam" id="1.20.58.2220:FF:000001">
    <property type="entry name" value="Formin-like 1, isoform CRA_c"/>
    <property type="match status" value="1"/>
</dbReference>
<dbReference type="PROSITE" id="PS51444">
    <property type="entry name" value="FH2"/>
    <property type="match status" value="1"/>
</dbReference>
<dbReference type="SUPFAM" id="SSF48371">
    <property type="entry name" value="ARM repeat"/>
    <property type="match status" value="1"/>
</dbReference>
<dbReference type="SUPFAM" id="SSF101447">
    <property type="entry name" value="Formin homology 2 domain (FH2 domain)"/>
    <property type="match status" value="1"/>
</dbReference>
<dbReference type="GO" id="GO:0008360">
    <property type="term" value="P:regulation of cell shape"/>
    <property type="evidence" value="ECO:0007669"/>
    <property type="project" value="TreeGrafter"/>
</dbReference>
<dbReference type="InterPro" id="IPR016024">
    <property type="entry name" value="ARM-type_fold"/>
</dbReference>
<dbReference type="GO" id="GO:0005829">
    <property type="term" value="C:cytosol"/>
    <property type="evidence" value="ECO:0007669"/>
    <property type="project" value="TreeGrafter"/>
</dbReference>
<feature type="compositionally biased region" description="Basic residues" evidence="3">
    <location>
        <begin position="884"/>
        <end position="901"/>
    </location>
</feature>
<feature type="domain" description="GBD/FH3" evidence="5">
    <location>
        <begin position="36"/>
        <end position="452"/>
    </location>
</feature>
<dbReference type="SMART" id="SM00498">
    <property type="entry name" value="FH2"/>
    <property type="match status" value="1"/>
</dbReference>
<dbReference type="GO" id="GO:0031267">
    <property type="term" value="F:small GTPase binding"/>
    <property type="evidence" value="ECO:0007669"/>
    <property type="project" value="InterPro"/>
</dbReference>
<evidence type="ECO:0000259" key="4">
    <source>
        <dbReference type="PROSITE" id="PS51231"/>
    </source>
</evidence>
<feature type="region of interest" description="Disordered" evidence="3">
    <location>
        <begin position="422"/>
        <end position="474"/>
    </location>
</feature>
<accession>A0AAE0VC19</accession>
<dbReference type="PANTHER" id="PTHR45857">
    <property type="entry name" value="FORMIN-LIKE PROTEIN"/>
    <property type="match status" value="1"/>
</dbReference>
<evidence type="ECO:0008006" key="9">
    <source>
        <dbReference type="Google" id="ProtNLM"/>
    </source>
</evidence>
<feature type="compositionally biased region" description="Basic residues" evidence="3">
    <location>
        <begin position="700"/>
        <end position="710"/>
    </location>
</feature>
<feature type="region of interest" description="Disordered" evidence="3">
    <location>
        <begin position="989"/>
        <end position="1009"/>
    </location>
</feature>
<gene>
    <name evidence="7" type="ORF">QTP70_017372</name>
</gene>
<feature type="compositionally biased region" description="Low complexity" evidence="3">
    <location>
        <begin position="902"/>
        <end position="912"/>
    </location>
</feature>
<dbReference type="PANTHER" id="PTHR45857:SF2">
    <property type="entry name" value="FORMIN-LIKE PROTEIN 1"/>
    <property type="match status" value="1"/>
</dbReference>
<feature type="region of interest" description="Disordered" evidence="3">
    <location>
        <begin position="139"/>
        <end position="168"/>
    </location>
</feature>
<dbReference type="Pfam" id="PF02181">
    <property type="entry name" value="FH2"/>
    <property type="match status" value="1"/>
</dbReference>
<evidence type="ECO:0000256" key="1">
    <source>
        <dbReference type="ARBA" id="ARBA00023449"/>
    </source>
</evidence>
<dbReference type="InterPro" id="IPR014767">
    <property type="entry name" value="DAD_dom"/>
</dbReference>
<dbReference type="InterPro" id="IPR010472">
    <property type="entry name" value="FH3_dom"/>
</dbReference>
<evidence type="ECO:0000259" key="5">
    <source>
        <dbReference type="PROSITE" id="PS51232"/>
    </source>
</evidence>
<feature type="region of interest" description="Disordered" evidence="3">
    <location>
        <begin position="1067"/>
        <end position="1106"/>
    </location>
</feature>
<organism evidence="7 8">
    <name type="scientific">Hemibagrus guttatus</name>
    <dbReference type="NCBI Taxonomy" id="175788"/>
    <lineage>
        <taxon>Eukaryota</taxon>
        <taxon>Metazoa</taxon>
        <taxon>Chordata</taxon>
        <taxon>Craniata</taxon>
        <taxon>Vertebrata</taxon>
        <taxon>Euteleostomi</taxon>
        <taxon>Actinopterygii</taxon>
        <taxon>Neopterygii</taxon>
        <taxon>Teleostei</taxon>
        <taxon>Ostariophysi</taxon>
        <taxon>Siluriformes</taxon>
        <taxon>Bagridae</taxon>
        <taxon>Hemibagrus</taxon>
    </lineage>
</organism>
<dbReference type="InterPro" id="IPR014768">
    <property type="entry name" value="GBD/FH3_dom"/>
</dbReference>
<dbReference type="PROSITE" id="PS51231">
    <property type="entry name" value="DAD"/>
    <property type="match status" value="1"/>
</dbReference>
<feature type="compositionally biased region" description="Basic and acidic residues" evidence="3">
    <location>
        <begin position="990"/>
        <end position="1009"/>
    </location>
</feature>
<feature type="compositionally biased region" description="Low complexity" evidence="3">
    <location>
        <begin position="836"/>
        <end position="883"/>
    </location>
</feature>
<dbReference type="InterPro" id="IPR043592">
    <property type="entry name" value="FMNL_animal"/>
</dbReference>
<evidence type="ECO:0000313" key="8">
    <source>
        <dbReference type="Proteomes" id="UP001274896"/>
    </source>
</evidence>
<keyword evidence="8" id="KW-1185">Reference proteome</keyword>
<feature type="compositionally biased region" description="Pro residues" evidence="3">
    <location>
        <begin position="1073"/>
        <end position="1098"/>
    </location>
</feature>
<dbReference type="Pfam" id="PF06371">
    <property type="entry name" value="Drf_GBD"/>
    <property type="match status" value="1"/>
</dbReference>
<feature type="region of interest" description="Disordered" evidence="3">
    <location>
        <begin position="1"/>
        <end position="41"/>
    </location>
</feature>
<dbReference type="EMBL" id="JAUCMX010000003">
    <property type="protein sequence ID" value="KAK3551508.1"/>
    <property type="molecule type" value="Genomic_DNA"/>
</dbReference>
<keyword evidence="2" id="KW-0175">Coiled coil</keyword>
<feature type="region of interest" description="Disordered" evidence="3">
    <location>
        <begin position="633"/>
        <end position="712"/>
    </location>
</feature>
<dbReference type="GO" id="GO:0030866">
    <property type="term" value="P:cortical actin cytoskeleton organization"/>
    <property type="evidence" value="ECO:0007669"/>
    <property type="project" value="TreeGrafter"/>
</dbReference>
<proteinExistence type="inferred from homology"/>
<dbReference type="SMART" id="SM01140">
    <property type="entry name" value="Drf_GBD"/>
    <property type="match status" value="1"/>
</dbReference>
<evidence type="ECO:0000259" key="6">
    <source>
        <dbReference type="PROSITE" id="PS51444"/>
    </source>
</evidence>
<dbReference type="GO" id="GO:0051015">
    <property type="term" value="F:actin filament binding"/>
    <property type="evidence" value="ECO:0007669"/>
    <property type="project" value="TreeGrafter"/>
</dbReference>
<feature type="domain" description="FH2" evidence="6">
    <location>
        <begin position="1108"/>
        <end position="1499"/>
    </location>
</feature>
<evidence type="ECO:0000313" key="7">
    <source>
        <dbReference type="EMBL" id="KAK3551508.1"/>
    </source>
</evidence>
<feature type="compositionally biased region" description="Low complexity" evidence="3">
    <location>
        <begin position="155"/>
        <end position="168"/>
    </location>
</feature>
<dbReference type="InterPro" id="IPR010473">
    <property type="entry name" value="GTPase-bd"/>
</dbReference>
<feature type="domain" description="DAD" evidence="4">
    <location>
        <begin position="1534"/>
        <end position="1564"/>
    </location>
</feature>
<dbReference type="GO" id="GO:0016477">
    <property type="term" value="P:cell migration"/>
    <property type="evidence" value="ECO:0007669"/>
    <property type="project" value="TreeGrafter"/>
</dbReference>
<protein>
    <recommendedName>
        <fullName evidence="9">Formin-like protein 1</fullName>
    </recommendedName>
</protein>
<comment type="similarity">
    <text evidence="1">Belongs to the formin homology family.</text>
</comment>
<dbReference type="Proteomes" id="UP001274896">
    <property type="component" value="Unassembled WGS sequence"/>
</dbReference>
<dbReference type="Pfam" id="PF06367">
    <property type="entry name" value="Drf_FH3"/>
    <property type="match status" value="1"/>
</dbReference>
<feature type="region of interest" description="Disordered" evidence="3">
    <location>
        <begin position="828"/>
        <end position="912"/>
    </location>
</feature>